<accession>A0ABX8BNL1</accession>
<evidence type="ECO:0000313" key="2">
    <source>
        <dbReference type="Proteomes" id="UP000676079"/>
    </source>
</evidence>
<dbReference type="Proteomes" id="UP000676079">
    <property type="component" value="Chromosome"/>
</dbReference>
<reference evidence="1 2" key="1">
    <citation type="submission" date="2021-05" db="EMBL/GenBank/DDBJ databases">
        <title>Direct Submission.</title>
        <authorList>
            <person name="Li K."/>
            <person name="Gao J."/>
        </authorList>
    </citation>
    <scope>NUCLEOTIDE SEQUENCE [LARGE SCALE GENOMIC DNA]</scope>
    <source>
        <strain evidence="1 2">Mg02</strain>
    </source>
</reference>
<evidence type="ECO:0000313" key="1">
    <source>
        <dbReference type="EMBL" id="QUX22461.1"/>
    </source>
</evidence>
<name>A0ABX8BNL1_9ACTN</name>
<gene>
    <name evidence="1" type="ORF">KGD84_29785</name>
</gene>
<dbReference type="EMBL" id="CP074133">
    <property type="protein sequence ID" value="QUX22461.1"/>
    <property type="molecule type" value="Genomic_DNA"/>
</dbReference>
<keyword evidence="2" id="KW-1185">Reference proteome</keyword>
<organism evidence="1 2">
    <name type="scientific">Nocardiopsis changdeensis</name>
    <dbReference type="NCBI Taxonomy" id="2831969"/>
    <lineage>
        <taxon>Bacteria</taxon>
        <taxon>Bacillati</taxon>
        <taxon>Actinomycetota</taxon>
        <taxon>Actinomycetes</taxon>
        <taxon>Streptosporangiales</taxon>
        <taxon>Nocardiopsidaceae</taxon>
        <taxon>Nocardiopsis</taxon>
    </lineage>
</organism>
<sequence length="194" mass="21683">MTYSVRHQVRCNRFAVRDGALPRNIRMAPDGTLWGEVQVVPIHESLSVVVHGYSHDETAAQNAGSIRRPRPRRRLAGAAPEDVPGYRFKPDPLEAKTVEEFVEAMRRYRHWAGKPSFREMARRMGAGSAAGFCEALKRTDRLPSYTLLNAFVVSLGGTQEDFQRWATAWRSLDGRVAGGPYMIALPTRQGNTSA</sequence>
<proteinExistence type="predicted"/>
<dbReference type="RefSeq" id="WP_220563677.1">
    <property type="nucleotide sequence ID" value="NZ_CP074133.1"/>
</dbReference>
<evidence type="ECO:0008006" key="3">
    <source>
        <dbReference type="Google" id="ProtNLM"/>
    </source>
</evidence>
<protein>
    <recommendedName>
        <fullName evidence="3">XRE family transcriptional regulator</fullName>
    </recommendedName>
</protein>